<evidence type="ECO:0000313" key="3">
    <source>
        <dbReference type="Proteomes" id="UP000574761"/>
    </source>
</evidence>
<feature type="chain" id="PRO_5031045049" evidence="1">
    <location>
        <begin position="23"/>
        <end position="92"/>
    </location>
</feature>
<reference evidence="2 3" key="1">
    <citation type="submission" date="2020-08" db="EMBL/GenBank/DDBJ databases">
        <title>Genomic Encyclopedia of Type Strains, Phase IV (KMG-IV): sequencing the most valuable type-strain genomes for metagenomic binning, comparative biology and taxonomic classification.</title>
        <authorList>
            <person name="Goeker M."/>
        </authorList>
    </citation>
    <scope>NUCLEOTIDE SEQUENCE [LARGE SCALE GENOMIC DNA]</scope>
    <source>
        <strain evidence="2 3">DSM 100211</strain>
    </source>
</reference>
<evidence type="ECO:0000256" key="1">
    <source>
        <dbReference type="SAM" id="SignalP"/>
    </source>
</evidence>
<dbReference type="EMBL" id="JACIEE010000013">
    <property type="protein sequence ID" value="MBB3979815.1"/>
    <property type="molecule type" value="Genomic_DNA"/>
</dbReference>
<dbReference type="PROSITE" id="PS51257">
    <property type="entry name" value="PROKAR_LIPOPROTEIN"/>
    <property type="match status" value="1"/>
</dbReference>
<protein>
    <submittedName>
        <fullName evidence="2">Uncharacterized protein</fullName>
    </submittedName>
</protein>
<evidence type="ECO:0000313" key="2">
    <source>
        <dbReference type="EMBL" id="MBB3979815.1"/>
    </source>
</evidence>
<comment type="caution">
    <text evidence="2">The sequence shown here is derived from an EMBL/GenBank/DDBJ whole genome shotgun (WGS) entry which is preliminary data.</text>
</comment>
<dbReference type="AlphaFoldDB" id="A0A7W6DFT7"/>
<dbReference type="RefSeq" id="WP_425488539.1">
    <property type="nucleotide sequence ID" value="NZ_JACIEE010000013.1"/>
</dbReference>
<dbReference type="Proteomes" id="UP000574761">
    <property type="component" value="Unassembled WGS sequence"/>
</dbReference>
<name>A0A7W6DFT7_9HYPH</name>
<gene>
    <name evidence="2" type="ORF">GGQ64_005060</name>
</gene>
<keyword evidence="1" id="KW-0732">Signal</keyword>
<organism evidence="2 3">
    <name type="scientific">Mycoplana azooxidifex</name>
    <dbReference type="NCBI Taxonomy" id="1636188"/>
    <lineage>
        <taxon>Bacteria</taxon>
        <taxon>Pseudomonadati</taxon>
        <taxon>Pseudomonadota</taxon>
        <taxon>Alphaproteobacteria</taxon>
        <taxon>Hyphomicrobiales</taxon>
        <taxon>Rhizobiaceae</taxon>
        <taxon>Mycoplana</taxon>
    </lineage>
</organism>
<proteinExistence type="predicted"/>
<feature type="signal peptide" evidence="1">
    <location>
        <begin position="1"/>
        <end position="22"/>
    </location>
</feature>
<accession>A0A7W6DFT7</accession>
<sequence>MKRICLLGLPATLTGVLSAACAAVAQDADELAKQLSNPIASLISVPMQSNFEWGAGAAATASPTPCTSSLPGQTLMGIRAFLRITGRRHECT</sequence>
<keyword evidence="3" id="KW-1185">Reference proteome</keyword>